<dbReference type="EMBL" id="ABED02000029">
    <property type="protein sequence ID" value="EDP20065.1"/>
    <property type="molecule type" value="Genomic_DNA"/>
</dbReference>
<dbReference type="Proteomes" id="UP000005945">
    <property type="component" value="Unassembled WGS sequence"/>
</dbReference>
<evidence type="ECO:0000313" key="1">
    <source>
        <dbReference type="EMBL" id="EDP20065.1"/>
    </source>
</evidence>
<accession>A8SFT9</accession>
<dbReference type="HOGENOM" id="CLU_3200063_0_0_9"/>
<name>A8SFT9_9FIRM</name>
<proteinExistence type="predicted"/>
<gene>
    <name evidence="1" type="ORF">FAEPRAM212_02849</name>
</gene>
<dbReference type="AlphaFoldDB" id="A8SFT9"/>
<reference evidence="1 2" key="1">
    <citation type="submission" date="2007-09" db="EMBL/GenBank/DDBJ databases">
        <title>Draft genome sequence of Faecalibacterium prausnitzii M21/2.</title>
        <authorList>
            <person name="Sudarsanam P."/>
            <person name="Ley R."/>
            <person name="Guruge J."/>
            <person name="Turnbaugh P.J."/>
            <person name="Mahowald M."/>
            <person name="Liep D."/>
            <person name="Gordon J."/>
        </authorList>
    </citation>
    <scope>NUCLEOTIDE SEQUENCE [LARGE SCALE GENOMIC DNA]</scope>
    <source>
        <strain evidence="1 2">M21/2</strain>
    </source>
</reference>
<reference evidence="1 2" key="2">
    <citation type="submission" date="2007-09" db="EMBL/GenBank/DDBJ databases">
        <authorList>
            <person name="Fulton L."/>
            <person name="Clifton S."/>
            <person name="Fulton B."/>
            <person name="Xu J."/>
            <person name="Minx P."/>
            <person name="Pepin K.H."/>
            <person name="Johnson M."/>
            <person name="Thiruvilangam P."/>
            <person name="Bhonagiri V."/>
            <person name="Nash W.E."/>
            <person name="Mardis E.R."/>
            <person name="Wilson R.K."/>
        </authorList>
    </citation>
    <scope>NUCLEOTIDE SEQUENCE [LARGE SCALE GENOMIC DNA]</scope>
    <source>
        <strain evidence="1 2">M21/2</strain>
    </source>
</reference>
<protein>
    <submittedName>
        <fullName evidence="1">Uncharacterized protein</fullName>
    </submittedName>
</protein>
<evidence type="ECO:0000313" key="2">
    <source>
        <dbReference type="Proteomes" id="UP000005945"/>
    </source>
</evidence>
<sequence length="45" mass="5060">MWVKYGTEQKGTGKRTCKKTEPSACEMAKQKDPVSYRLFGTTNSS</sequence>
<organism evidence="1 2">
    <name type="scientific">Faecalibacterium prausnitzii M21/2</name>
    <dbReference type="NCBI Taxonomy" id="411485"/>
    <lineage>
        <taxon>Bacteria</taxon>
        <taxon>Bacillati</taxon>
        <taxon>Bacillota</taxon>
        <taxon>Clostridia</taxon>
        <taxon>Eubacteriales</taxon>
        <taxon>Oscillospiraceae</taxon>
        <taxon>Faecalibacterium</taxon>
    </lineage>
</organism>
<comment type="caution">
    <text evidence="1">The sequence shown here is derived from an EMBL/GenBank/DDBJ whole genome shotgun (WGS) entry which is preliminary data.</text>
</comment>